<keyword evidence="1" id="KW-0812">Transmembrane</keyword>
<comment type="caution">
    <text evidence="2">The sequence shown here is derived from an EMBL/GenBank/DDBJ whole genome shotgun (WGS) entry which is preliminary data.</text>
</comment>
<evidence type="ECO:0000313" key="3">
    <source>
        <dbReference type="Proteomes" id="UP000265745"/>
    </source>
</evidence>
<name>A0A396S1K1_9PSED</name>
<reference evidence="2 3" key="1">
    <citation type="submission" date="2018-06" db="EMBL/GenBank/DDBJ databases">
        <title>Pseudomonas jilinensis sp. nov., isolated from the production water of Jilin Oilfield in China.</title>
        <authorList>
            <person name="Wang J."/>
        </authorList>
    </citation>
    <scope>NUCLEOTIDE SEQUENCE [LARGE SCALE GENOMIC DNA]</scope>
    <source>
        <strain evidence="2 3">JS15-10A1</strain>
    </source>
</reference>
<dbReference type="Proteomes" id="UP000265745">
    <property type="component" value="Unassembled WGS sequence"/>
</dbReference>
<evidence type="ECO:0000313" key="2">
    <source>
        <dbReference type="EMBL" id="RHW22640.1"/>
    </source>
</evidence>
<sequence length="86" mass="9464">MKVKPSPRAGVFPPLLCWGGVFALFGISKVIAEDDKTLASWVFGIGIVAWFLSPFLIWRLARMSLSILSLHARPPSHLKIGLFTEG</sequence>
<evidence type="ECO:0000256" key="1">
    <source>
        <dbReference type="SAM" id="Phobius"/>
    </source>
</evidence>
<organism evidence="2 3">
    <name type="scientific">Pseudomonas jilinensis</name>
    <dbReference type="NCBI Taxonomy" id="2078689"/>
    <lineage>
        <taxon>Bacteria</taxon>
        <taxon>Pseudomonadati</taxon>
        <taxon>Pseudomonadota</taxon>
        <taxon>Gammaproteobacteria</taxon>
        <taxon>Pseudomonadales</taxon>
        <taxon>Pseudomonadaceae</taxon>
        <taxon>Pseudomonas</taxon>
    </lineage>
</organism>
<keyword evidence="1" id="KW-1133">Transmembrane helix</keyword>
<keyword evidence="1" id="KW-0472">Membrane</keyword>
<gene>
    <name evidence="2" type="ORF">C2846_03150</name>
</gene>
<dbReference type="AlphaFoldDB" id="A0A396S1K1"/>
<feature type="transmembrane region" description="Helical" evidence="1">
    <location>
        <begin position="12"/>
        <end position="32"/>
    </location>
</feature>
<dbReference type="EMBL" id="QJSA01000002">
    <property type="protein sequence ID" value="RHW22640.1"/>
    <property type="molecule type" value="Genomic_DNA"/>
</dbReference>
<proteinExistence type="predicted"/>
<protein>
    <submittedName>
        <fullName evidence="2">Uncharacterized protein</fullName>
    </submittedName>
</protein>
<feature type="transmembrane region" description="Helical" evidence="1">
    <location>
        <begin position="38"/>
        <end position="58"/>
    </location>
</feature>
<keyword evidence="3" id="KW-1185">Reference proteome</keyword>
<accession>A0A396S1K1</accession>